<comment type="caution">
    <text evidence="2">The sequence shown here is derived from an EMBL/GenBank/DDBJ whole genome shotgun (WGS) entry which is preliminary data.</text>
</comment>
<evidence type="ECO:0000256" key="1">
    <source>
        <dbReference type="SAM" id="MobiDB-lite"/>
    </source>
</evidence>
<keyword evidence="3" id="KW-1185">Reference proteome</keyword>
<sequence>MQRTVSSGLRMDTHRKPHPKWEGGGGACKMSCWLRTSVLDSAAATALLTQCLLMSMRSFIRAVPGSGAALRNRWSPFVDVRRCRVARLNVDVAAAAVCAVIEPALGDATAGKGTRFH</sequence>
<name>A0A1V9XPC3_9ACAR</name>
<evidence type="ECO:0000313" key="3">
    <source>
        <dbReference type="Proteomes" id="UP000192247"/>
    </source>
</evidence>
<accession>A0A1V9XPC3</accession>
<dbReference type="EMBL" id="MNPL01006678">
    <property type="protein sequence ID" value="OQR75198.1"/>
    <property type="molecule type" value="Genomic_DNA"/>
</dbReference>
<dbReference type="InParanoid" id="A0A1V9XPC3"/>
<protein>
    <submittedName>
        <fullName evidence="2">Uncharacterized protein</fullName>
    </submittedName>
</protein>
<reference evidence="2 3" key="1">
    <citation type="journal article" date="2017" name="Gigascience">
        <title>Draft genome of the honey bee ectoparasitic mite, Tropilaelaps mercedesae, is shaped by the parasitic life history.</title>
        <authorList>
            <person name="Dong X."/>
            <person name="Armstrong S.D."/>
            <person name="Xia D."/>
            <person name="Makepeace B.L."/>
            <person name="Darby A.C."/>
            <person name="Kadowaki T."/>
        </authorList>
    </citation>
    <scope>NUCLEOTIDE SEQUENCE [LARGE SCALE GENOMIC DNA]</scope>
    <source>
        <strain evidence="2">Wuxi-XJTLU</strain>
    </source>
</reference>
<dbReference type="AlphaFoldDB" id="A0A1V9XPC3"/>
<dbReference type="Proteomes" id="UP000192247">
    <property type="component" value="Unassembled WGS sequence"/>
</dbReference>
<proteinExistence type="predicted"/>
<evidence type="ECO:0000313" key="2">
    <source>
        <dbReference type="EMBL" id="OQR75198.1"/>
    </source>
</evidence>
<organism evidence="2 3">
    <name type="scientific">Tropilaelaps mercedesae</name>
    <dbReference type="NCBI Taxonomy" id="418985"/>
    <lineage>
        <taxon>Eukaryota</taxon>
        <taxon>Metazoa</taxon>
        <taxon>Ecdysozoa</taxon>
        <taxon>Arthropoda</taxon>
        <taxon>Chelicerata</taxon>
        <taxon>Arachnida</taxon>
        <taxon>Acari</taxon>
        <taxon>Parasitiformes</taxon>
        <taxon>Mesostigmata</taxon>
        <taxon>Gamasina</taxon>
        <taxon>Dermanyssoidea</taxon>
        <taxon>Laelapidae</taxon>
        <taxon>Tropilaelaps</taxon>
    </lineage>
</organism>
<feature type="region of interest" description="Disordered" evidence="1">
    <location>
        <begin position="1"/>
        <end position="20"/>
    </location>
</feature>
<gene>
    <name evidence="2" type="ORF">BIW11_03293</name>
</gene>